<evidence type="ECO:0000313" key="1">
    <source>
        <dbReference type="EMBL" id="UMM43959.1"/>
    </source>
</evidence>
<accession>A0AAE9JTL5</accession>
<dbReference type="EMBL" id="CP092625">
    <property type="protein sequence ID" value="UMM43959.1"/>
    <property type="molecule type" value="Genomic_DNA"/>
</dbReference>
<dbReference type="AlphaFoldDB" id="A0AAE9JTL5"/>
<evidence type="ECO:0000313" key="2">
    <source>
        <dbReference type="Proteomes" id="UP000829354"/>
    </source>
</evidence>
<name>A0AAE9JTL5_CAEBR</name>
<sequence length="110" mass="13023">MTYYHLEIRNCQEDTKLKLFRKWSRGKRDENLQETVVEKMPTAPEALTLEVEIHLEIRGRKHQNLLAKYIPGLLYIPVIGWKTTVREDPLRHISNWSRALREAVPTMSLI</sequence>
<organism evidence="1 2">
    <name type="scientific">Caenorhabditis briggsae</name>
    <dbReference type="NCBI Taxonomy" id="6238"/>
    <lineage>
        <taxon>Eukaryota</taxon>
        <taxon>Metazoa</taxon>
        <taxon>Ecdysozoa</taxon>
        <taxon>Nematoda</taxon>
        <taxon>Chromadorea</taxon>
        <taxon>Rhabditida</taxon>
        <taxon>Rhabditina</taxon>
        <taxon>Rhabditomorpha</taxon>
        <taxon>Rhabditoidea</taxon>
        <taxon>Rhabditidae</taxon>
        <taxon>Peloderinae</taxon>
        <taxon>Caenorhabditis</taxon>
    </lineage>
</organism>
<keyword evidence="2" id="KW-1185">Reference proteome</keyword>
<protein>
    <submittedName>
        <fullName evidence="1">Uncharacterized protein</fullName>
    </submittedName>
</protein>
<proteinExistence type="predicted"/>
<reference evidence="1 2" key="1">
    <citation type="submission" date="2022-04" db="EMBL/GenBank/DDBJ databases">
        <title>Chromosome-level reference genomes for two strains of Caenorhabditis briggsae: an improved platform for comparative genomics.</title>
        <authorList>
            <person name="Stevens L."/>
            <person name="Andersen E."/>
        </authorList>
    </citation>
    <scope>NUCLEOTIDE SEQUENCE [LARGE SCALE GENOMIC DNA]</scope>
    <source>
        <strain evidence="1">VX34</strain>
        <tissue evidence="1">Whole-organism</tissue>
    </source>
</reference>
<dbReference type="Proteomes" id="UP000829354">
    <property type="component" value="Chromosome X"/>
</dbReference>
<gene>
    <name evidence="1" type="ORF">L5515_019251</name>
</gene>